<comment type="catalytic activity">
    <reaction evidence="1">
        <text>ATP + protein L-histidine = ADP + protein N-phospho-L-histidine.</text>
        <dbReference type="EC" id="2.7.13.3"/>
    </reaction>
</comment>
<evidence type="ECO:0000256" key="9">
    <source>
        <dbReference type="ARBA" id="ARBA00023012"/>
    </source>
</evidence>
<dbReference type="GO" id="GO:0005524">
    <property type="term" value="F:ATP binding"/>
    <property type="evidence" value="ECO:0007669"/>
    <property type="project" value="UniProtKB-KW"/>
</dbReference>
<accession>A0ABV9FQ39</accession>
<name>A0ABV9FQ39_9NOCA</name>
<keyword evidence="6" id="KW-0812">Transmembrane</keyword>
<evidence type="ECO:0000313" key="13">
    <source>
        <dbReference type="EMBL" id="MFC4603388.1"/>
    </source>
</evidence>
<dbReference type="SMART" id="SM00387">
    <property type="entry name" value="HATPase_c"/>
    <property type="match status" value="1"/>
</dbReference>
<keyword evidence="8" id="KW-1133">Transmembrane helix</keyword>
<dbReference type="Pfam" id="PF00512">
    <property type="entry name" value="HisKA"/>
    <property type="match status" value="1"/>
</dbReference>
<organism evidence="13 14">
    <name type="scientific">Rhodococcus kronopolitis</name>
    <dbReference type="NCBI Taxonomy" id="1460226"/>
    <lineage>
        <taxon>Bacteria</taxon>
        <taxon>Bacillati</taxon>
        <taxon>Actinomycetota</taxon>
        <taxon>Actinomycetes</taxon>
        <taxon>Mycobacteriales</taxon>
        <taxon>Nocardiaceae</taxon>
        <taxon>Rhodococcus</taxon>
    </lineage>
</organism>
<gene>
    <name evidence="13" type="ORF">ACFO6S_06800</name>
</gene>
<dbReference type="CDD" id="cd00075">
    <property type="entry name" value="HATPase"/>
    <property type="match status" value="1"/>
</dbReference>
<evidence type="ECO:0000256" key="3">
    <source>
        <dbReference type="ARBA" id="ARBA00012438"/>
    </source>
</evidence>
<evidence type="ECO:0000256" key="5">
    <source>
        <dbReference type="ARBA" id="ARBA00022679"/>
    </source>
</evidence>
<feature type="domain" description="HAMP" evidence="12">
    <location>
        <begin position="188"/>
        <end position="240"/>
    </location>
</feature>
<dbReference type="InterPro" id="IPR003661">
    <property type="entry name" value="HisK_dim/P_dom"/>
</dbReference>
<dbReference type="InterPro" id="IPR004358">
    <property type="entry name" value="Sig_transdc_His_kin-like_C"/>
</dbReference>
<evidence type="ECO:0000256" key="2">
    <source>
        <dbReference type="ARBA" id="ARBA00004236"/>
    </source>
</evidence>
<dbReference type="Pfam" id="PF00672">
    <property type="entry name" value="HAMP"/>
    <property type="match status" value="1"/>
</dbReference>
<dbReference type="PANTHER" id="PTHR45436">
    <property type="entry name" value="SENSOR HISTIDINE KINASE YKOH"/>
    <property type="match status" value="1"/>
</dbReference>
<reference evidence="14" key="1">
    <citation type="journal article" date="2019" name="Int. J. Syst. Evol. Microbiol.">
        <title>The Global Catalogue of Microorganisms (GCM) 10K type strain sequencing project: providing services to taxonomists for standard genome sequencing and annotation.</title>
        <authorList>
            <consortium name="The Broad Institute Genomics Platform"/>
            <consortium name="The Broad Institute Genome Sequencing Center for Infectious Disease"/>
            <person name="Wu L."/>
            <person name="Ma J."/>
        </authorList>
    </citation>
    <scope>NUCLEOTIDE SEQUENCE [LARGE SCALE GENOMIC DNA]</scope>
    <source>
        <strain evidence="14">CCUG 54520</strain>
    </source>
</reference>
<evidence type="ECO:0000259" key="12">
    <source>
        <dbReference type="PROSITE" id="PS50885"/>
    </source>
</evidence>
<dbReference type="CDD" id="cd00082">
    <property type="entry name" value="HisKA"/>
    <property type="match status" value="1"/>
</dbReference>
<evidence type="ECO:0000259" key="11">
    <source>
        <dbReference type="PROSITE" id="PS50109"/>
    </source>
</evidence>
<dbReference type="PROSITE" id="PS50109">
    <property type="entry name" value="HIS_KIN"/>
    <property type="match status" value="1"/>
</dbReference>
<dbReference type="SMART" id="SM00388">
    <property type="entry name" value="HisKA"/>
    <property type="match status" value="1"/>
</dbReference>
<keyword evidence="5" id="KW-0808">Transferase</keyword>
<keyword evidence="4" id="KW-0597">Phosphoprotein</keyword>
<evidence type="ECO:0000256" key="6">
    <source>
        <dbReference type="ARBA" id="ARBA00022692"/>
    </source>
</evidence>
<comment type="subcellular location">
    <subcellularLocation>
        <location evidence="2">Cell membrane</location>
    </subcellularLocation>
</comment>
<sequence length="464" mass="49998">MPRGSLRLRRRGLRDRIILSFAVGAALVSLALSLAVFTTSREYMVGQRERSAQRQTSTHADFVRSLLYASDASAEEILRAVDLPADTVLLLDRQSTWSTSDPGISPSLLPDELRAASADEGNATVHATIAGHPYIGVRLVLNDAGDILYELAPVVELHSTLQILRIALVSCALATTIAGAAVGFWASRRVLKPLHELAGTAARISGGDLDSRLTPTSDRDLDTITTSFNVMVDSLHQRIERERRFFGDVSHELRTPLTTLITSVGVLDRQRHEMPERSGRALDLINAELDHLRRLLDDLLALARSEAGLHQDEPEPISAADLLTHTMVRSKRSPQLVTVVDDGHVDGRKLALERALTNLMDNADRHGGGLVGVTVRRLEAQVVIEVDDRGPGVPVVDRQRIFERFATAHLGRRSAAGGGTGLGLALVAETVAAHGGRVSCGEHPGGGARFTVALPHVPGPLTVP</sequence>
<dbReference type="SUPFAM" id="SSF55874">
    <property type="entry name" value="ATPase domain of HSP90 chaperone/DNA topoisomerase II/histidine kinase"/>
    <property type="match status" value="1"/>
</dbReference>
<dbReference type="InterPro" id="IPR050428">
    <property type="entry name" value="TCS_sensor_his_kinase"/>
</dbReference>
<evidence type="ECO:0000256" key="1">
    <source>
        <dbReference type="ARBA" id="ARBA00000085"/>
    </source>
</evidence>
<dbReference type="InterPro" id="IPR003594">
    <property type="entry name" value="HATPase_dom"/>
</dbReference>
<keyword evidence="13" id="KW-0547">Nucleotide-binding</keyword>
<dbReference type="CDD" id="cd06225">
    <property type="entry name" value="HAMP"/>
    <property type="match status" value="1"/>
</dbReference>
<proteinExistence type="predicted"/>
<dbReference type="Pfam" id="PF02518">
    <property type="entry name" value="HATPase_c"/>
    <property type="match status" value="1"/>
</dbReference>
<dbReference type="RefSeq" id="WP_378415348.1">
    <property type="nucleotide sequence ID" value="NZ_JBHSFO010000003.1"/>
</dbReference>
<evidence type="ECO:0000256" key="8">
    <source>
        <dbReference type="ARBA" id="ARBA00022989"/>
    </source>
</evidence>
<dbReference type="Gene3D" id="6.10.340.10">
    <property type="match status" value="1"/>
</dbReference>
<dbReference type="SUPFAM" id="SSF158472">
    <property type="entry name" value="HAMP domain-like"/>
    <property type="match status" value="1"/>
</dbReference>
<dbReference type="SUPFAM" id="SSF47384">
    <property type="entry name" value="Homodimeric domain of signal transducing histidine kinase"/>
    <property type="match status" value="1"/>
</dbReference>
<dbReference type="EMBL" id="JBHSFO010000003">
    <property type="protein sequence ID" value="MFC4603388.1"/>
    <property type="molecule type" value="Genomic_DNA"/>
</dbReference>
<dbReference type="PROSITE" id="PS50885">
    <property type="entry name" value="HAMP"/>
    <property type="match status" value="1"/>
</dbReference>
<dbReference type="EC" id="2.7.13.3" evidence="3"/>
<dbReference type="InterPro" id="IPR003660">
    <property type="entry name" value="HAMP_dom"/>
</dbReference>
<dbReference type="InterPro" id="IPR005467">
    <property type="entry name" value="His_kinase_dom"/>
</dbReference>
<keyword evidence="14" id="KW-1185">Reference proteome</keyword>
<keyword evidence="13" id="KW-0067">ATP-binding</keyword>
<evidence type="ECO:0000256" key="7">
    <source>
        <dbReference type="ARBA" id="ARBA00022777"/>
    </source>
</evidence>
<evidence type="ECO:0000313" key="14">
    <source>
        <dbReference type="Proteomes" id="UP001595914"/>
    </source>
</evidence>
<keyword evidence="9" id="KW-0902">Two-component regulatory system</keyword>
<dbReference type="SMART" id="SM00304">
    <property type="entry name" value="HAMP"/>
    <property type="match status" value="1"/>
</dbReference>
<dbReference type="Gene3D" id="1.10.287.130">
    <property type="match status" value="1"/>
</dbReference>
<comment type="caution">
    <text evidence="13">The sequence shown here is derived from an EMBL/GenBank/DDBJ whole genome shotgun (WGS) entry which is preliminary data.</text>
</comment>
<dbReference type="InterPro" id="IPR036890">
    <property type="entry name" value="HATPase_C_sf"/>
</dbReference>
<dbReference type="Gene3D" id="3.30.565.10">
    <property type="entry name" value="Histidine kinase-like ATPase, C-terminal domain"/>
    <property type="match status" value="1"/>
</dbReference>
<dbReference type="Proteomes" id="UP001595914">
    <property type="component" value="Unassembled WGS sequence"/>
</dbReference>
<keyword evidence="10" id="KW-0472">Membrane</keyword>
<evidence type="ECO:0000256" key="10">
    <source>
        <dbReference type="ARBA" id="ARBA00023136"/>
    </source>
</evidence>
<dbReference type="PRINTS" id="PR00344">
    <property type="entry name" value="BCTRLSENSOR"/>
</dbReference>
<dbReference type="PANTHER" id="PTHR45436:SF5">
    <property type="entry name" value="SENSOR HISTIDINE KINASE TRCS"/>
    <property type="match status" value="1"/>
</dbReference>
<feature type="domain" description="Histidine kinase" evidence="11">
    <location>
        <begin position="248"/>
        <end position="458"/>
    </location>
</feature>
<keyword evidence="7" id="KW-0418">Kinase</keyword>
<dbReference type="InterPro" id="IPR036097">
    <property type="entry name" value="HisK_dim/P_sf"/>
</dbReference>
<protein>
    <recommendedName>
        <fullName evidence="3">histidine kinase</fullName>
        <ecNumber evidence="3">2.7.13.3</ecNumber>
    </recommendedName>
</protein>
<evidence type="ECO:0000256" key="4">
    <source>
        <dbReference type="ARBA" id="ARBA00022553"/>
    </source>
</evidence>